<evidence type="ECO:0000256" key="6">
    <source>
        <dbReference type="ARBA" id="ARBA00022989"/>
    </source>
</evidence>
<feature type="transmembrane region" description="Helical" evidence="13">
    <location>
        <begin position="37"/>
        <end position="58"/>
    </location>
</feature>
<dbReference type="AlphaFoldDB" id="A0A9P0B0G4"/>
<evidence type="ECO:0000256" key="9">
    <source>
        <dbReference type="ARBA" id="ARBA00023136"/>
    </source>
</evidence>
<evidence type="ECO:0000256" key="3">
    <source>
        <dbReference type="ARBA" id="ARBA00022448"/>
    </source>
</evidence>
<reference evidence="14" key="1">
    <citation type="submission" date="2021-12" db="EMBL/GenBank/DDBJ databases">
        <authorList>
            <person name="King R."/>
        </authorList>
    </citation>
    <scope>NUCLEOTIDE SEQUENCE</scope>
</reference>
<keyword evidence="7" id="KW-0915">Sodium</keyword>
<dbReference type="InterPro" id="IPR001873">
    <property type="entry name" value="ENaC"/>
</dbReference>
<dbReference type="EMBL" id="OV121133">
    <property type="protein sequence ID" value="CAH0552035.1"/>
    <property type="molecule type" value="Genomic_DNA"/>
</dbReference>
<keyword evidence="10 12" id="KW-0739">Sodium transport</keyword>
<evidence type="ECO:0000256" key="8">
    <source>
        <dbReference type="ARBA" id="ARBA00023065"/>
    </source>
</evidence>
<dbReference type="PANTHER" id="PTHR11690">
    <property type="entry name" value="AMILORIDE-SENSITIVE SODIUM CHANNEL-RELATED"/>
    <property type="match status" value="1"/>
</dbReference>
<evidence type="ECO:0000313" key="14">
    <source>
        <dbReference type="EMBL" id="CAH0552035.1"/>
    </source>
</evidence>
<evidence type="ECO:0000256" key="13">
    <source>
        <dbReference type="SAM" id="Phobius"/>
    </source>
</evidence>
<sequence length="320" mass="37145">MKSKSRSQTPFIKKYLKVSSIHGFKHLVLSKNRLEKLLWLNIIILATSGASYISYLTITRYIQNPTVTTIERNHFSWDTNFPAATICPTAKINEKMVHDLTEYSTVSNKSLFYEFMLALAAGTYDNFDEIPYFDELEKEQYITLLLEMQYEFKPVFRTSTGVELNYWENDQWDIVEEQDIFKVNFLDGESFIEVLNITSGFKIFFHGPYEVADIVSKGVTSSNGYSLKLSLNALSITSSNLTKSLNHNQRKCRFYYENNLKHFPIYSYVMCRMECRISLAKKLCGCVPHFYRRIGIEEVCGVIDLHCLAKYKGNFLLYGT</sequence>
<evidence type="ECO:0000256" key="7">
    <source>
        <dbReference type="ARBA" id="ARBA00023053"/>
    </source>
</evidence>
<evidence type="ECO:0000256" key="2">
    <source>
        <dbReference type="ARBA" id="ARBA00007193"/>
    </source>
</evidence>
<evidence type="ECO:0000256" key="1">
    <source>
        <dbReference type="ARBA" id="ARBA00004141"/>
    </source>
</evidence>
<evidence type="ECO:0000256" key="4">
    <source>
        <dbReference type="ARBA" id="ARBA00022461"/>
    </source>
</evidence>
<evidence type="ECO:0000256" key="10">
    <source>
        <dbReference type="ARBA" id="ARBA00023201"/>
    </source>
</evidence>
<evidence type="ECO:0000313" key="15">
    <source>
        <dbReference type="Proteomes" id="UP001154078"/>
    </source>
</evidence>
<keyword evidence="15" id="KW-1185">Reference proteome</keyword>
<dbReference type="GO" id="GO:0015280">
    <property type="term" value="F:ligand-gated sodium channel activity"/>
    <property type="evidence" value="ECO:0007669"/>
    <property type="project" value="TreeGrafter"/>
</dbReference>
<evidence type="ECO:0000256" key="5">
    <source>
        <dbReference type="ARBA" id="ARBA00022692"/>
    </source>
</evidence>
<evidence type="ECO:0000256" key="12">
    <source>
        <dbReference type="RuleBase" id="RU000679"/>
    </source>
</evidence>
<gene>
    <name evidence="14" type="ORF">MELIAE_LOCUS4506</name>
</gene>
<dbReference type="Pfam" id="PF00858">
    <property type="entry name" value="ASC"/>
    <property type="match status" value="2"/>
</dbReference>
<keyword evidence="5 12" id="KW-0812">Transmembrane</keyword>
<name>A0A9P0B0G4_BRAAE</name>
<evidence type="ECO:0000256" key="11">
    <source>
        <dbReference type="ARBA" id="ARBA00023303"/>
    </source>
</evidence>
<protein>
    <submittedName>
        <fullName evidence="14">Uncharacterized protein</fullName>
    </submittedName>
</protein>
<dbReference type="OrthoDB" id="6628406at2759"/>
<comment type="similarity">
    <text evidence="2 12">Belongs to the amiloride-sensitive sodium channel (TC 1.A.6) family.</text>
</comment>
<keyword evidence="3 12" id="KW-0813">Transport</keyword>
<keyword evidence="9 13" id="KW-0472">Membrane</keyword>
<accession>A0A9P0B0G4</accession>
<dbReference type="Proteomes" id="UP001154078">
    <property type="component" value="Chromosome 2"/>
</dbReference>
<keyword evidence="8 12" id="KW-0406">Ion transport</keyword>
<comment type="subcellular location">
    <subcellularLocation>
        <location evidence="1">Membrane</location>
        <topology evidence="1">Multi-pass membrane protein</topology>
    </subcellularLocation>
</comment>
<keyword evidence="11 12" id="KW-0407">Ion channel</keyword>
<organism evidence="14 15">
    <name type="scientific">Brassicogethes aeneus</name>
    <name type="common">Rape pollen beetle</name>
    <name type="synonym">Meligethes aeneus</name>
    <dbReference type="NCBI Taxonomy" id="1431903"/>
    <lineage>
        <taxon>Eukaryota</taxon>
        <taxon>Metazoa</taxon>
        <taxon>Ecdysozoa</taxon>
        <taxon>Arthropoda</taxon>
        <taxon>Hexapoda</taxon>
        <taxon>Insecta</taxon>
        <taxon>Pterygota</taxon>
        <taxon>Neoptera</taxon>
        <taxon>Endopterygota</taxon>
        <taxon>Coleoptera</taxon>
        <taxon>Polyphaga</taxon>
        <taxon>Cucujiformia</taxon>
        <taxon>Nitidulidae</taxon>
        <taxon>Meligethinae</taxon>
        <taxon>Brassicogethes</taxon>
    </lineage>
</organism>
<dbReference type="GO" id="GO:0005886">
    <property type="term" value="C:plasma membrane"/>
    <property type="evidence" value="ECO:0007669"/>
    <property type="project" value="TreeGrafter"/>
</dbReference>
<keyword evidence="6 13" id="KW-1133">Transmembrane helix</keyword>
<dbReference type="Gene3D" id="1.10.287.820">
    <property type="entry name" value="Acid-sensing ion channel domain"/>
    <property type="match status" value="1"/>
</dbReference>
<proteinExistence type="inferred from homology"/>
<keyword evidence="4 12" id="KW-0894">Sodium channel</keyword>
<dbReference type="PANTHER" id="PTHR11690:SF240">
    <property type="entry name" value="PICKPOCKET 25-RELATED"/>
    <property type="match status" value="1"/>
</dbReference>